<accession>X1BMZ1</accession>
<dbReference type="AlphaFoldDB" id="X1BMZ1"/>
<reference evidence="2" key="1">
    <citation type="journal article" date="2014" name="Front. Microbiol.">
        <title>High frequency of phylogenetically diverse reductive dehalogenase-homologous genes in deep subseafloor sedimentary metagenomes.</title>
        <authorList>
            <person name="Kawai M."/>
            <person name="Futagami T."/>
            <person name="Toyoda A."/>
            <person name="Takaki Y."/>
            <person name="Nishi S."/>
            <person name="Hori S."/>
            <person name="Arai W."/>
            <person name="Tsubouchi T."/>
            <person name="Morono Y."/>
            <person name="Uchiyama I."/>
            <person name="Ito T."/>
            <person name="Fujiyama A."/>
            <person name="Inagaki F."/>
            <person name="Takami H."/>
        </authorList>
    </citation>
    <scope>NUCLEOTIDE SEQUENCE</scope>
    <source>
        <strain evidence="2">Expedition CK06-06</strain>
    </source>
</reference>
<sequence length="200" mass="22322">LISILGPEGNFQDLIGKNISVEITVASKIKDFALQFIVKSRTSLNFSIRDCAPPRIKRAWFNKDNPTSLTFYAEIEEYGINISEIILHYYFVPTTDINSTTGIGATLLQTELNTVMNYQNKSGNLFLYKVTISFQHNQSSYEVNFRITAIDADGNIDTIAYTNQNSTDKLVEFNPPGLPAWILYLAAGLVLLILLGSSKV</sequence>
<keyword evidence="1" id="KW-0812">Transmembrane</keyword>
<keyword evidence="1" id="KW-0472">Membrane</keyword>
<keyword evidence="1" id="KW-1133">Transmembrane helix</keyword>
<organism evidence="2">
    <name type="scientific">marine sediment metagenome</name>
    <dbReference type="NCBI Taxonomy" id="412755"/>
    <lineage>
        <taxon>unclassified sequences</taxon>
        <taxon>metagenomes</taxon>
        <taxon>ecological metagenomes</taxon>
    </lineage>
</organism>
<evidence type="ECO:0000256" key="1">
    <source>
        <dbReference type="SAM" id="Phobius"/>
    </source>
</evidence>
<evidence type="ECO:0000313" key="2">
    <source>
        <dbReference type="EMBL" id="GAG82537.1"/>
    </source>
</evidence>
<gene>
    <name evidence="2" type="ORF">S01H4_33812</name>
</gene>
<proteinExistence type="predicted"/>
<name>X1BMZ1_9ZZZZ</name>
<feature type="non-terminal residue" evidence="2">
    <location>
        <position position="1"/>
    </location>
</feature>
<comment type="caution">
    <text evidence="2">The sequence shown here is derived from an EMBL/GenBank/DDBJ whole genome shotgun (WGS) entry which is preliminary data.</text>
</comment>
<dbReference type="EMBL" id="BART01017831">
    <property type="protein sequence ID" value="GAG82537.1"/>
    <property type="molecule type" value="Genomic_DNA"/>
</dbReference>
<feature type="transmembrane region" description="Helical" evidence="1">
    <location>
        <begin position="178"/>
        <end position="196"/>
    </location>
</feature>
<protein>
    <submittedName>
        <fullName evidence="2">Uncharacterized protein</fullName>
    </submittedName>
</protein>